<evidence type="ECO:0000256" key="4">
    <source>
        <dbReference type="ARBA" id="ARBA00022723"/>
    </source>
</evidence>
<dbReference type="GO" id="GO:0016020">
    <property type="term" value="C:membrane"/>
    <property type="evidence" value="ECO:0007669"/>
    <property type="project" value="TreeGrafter"/>
</dbReference>
<feature type="domain" description="MPN" evidence="10">
    <location>
        <begin position="266"/>
        <end position="395"/>
    </location>
</feature>
<dbReference type="GO" id="GO:0046872">
    <property type="term" value="F:metal ion binding"/>
    <property type="evidence" value="ECO:0007669"/>
    <property type="project" value="UniProtKB-KW"/>
</dbReference>
<protein>
    <recommendedName>
        <fullName evidence="10">MPN domain-containing protein</fullName>
    </recommendedName>
</protein>
<evidence type="ECO:0000256" key="1">
    <source>
        <dbReference type="ARBA" id="ARBA00001947"/>
    </source>
</evidence>
<dbReference type="InterPro" id="IPR037518">
    <property type="entry name" value="MPN"/>
</dbReference>
<dbReference type="AlphaFoldDB" id="A0AAD5X2Y5"/>
<dbReference type="GO" id="GO:0140492">
    <property type="term" value="F:metal-dependent deubiquitinase activity"/>
    <property type="evidence" value="ECO:0007669"/>
    <property type="project" value="InterPro"/>
</dbReference>
<keyword evidence="6" id="KW-0378">Hydrolase</keyword>
<evidence type="ECO:0000256" key="8">
    <source>
        <dbReference type="ARBA" id="ARBA00023049"/>
    </source>
</evidence>
<dbReference type="GO" id="GO:0005768">
    <property type="term" value="C:endosome"/>
    <property type="evidence" value="ECO:0007669"/>
    <property type="project" value="TreeGrafter"/>
</dbReference>
<keyword evidence="5" id="KW-0833">Ubl conjugation pathway</keyword>
<evidence type="ECO:0000256" key="6">
    <source>
        <dbReference type="ARBA" id="ARBA00022801"/>
    </source>
</evidence>
<sequence length="425" mass="46488">MHNIHTVLCSLGIHELKKHPSWQMPAFARDISGMKQNCIAALDALESITKTLNQRNDAYYEWQKKQKQQQLVAAAAKESRRPSIPQGPPQRSVYELPAIEKDDQWWRADGGSNGNLAGSLKRMSLKDRQQDPPQPQPQQPHPTSSYPYPSHPRPSQQYPNIPASVPPPQPYSQPPALPPKPVSSDPPEHVYIPPRITSHGAMPVRAPSFHAPPPPMHPPPNGVGGLSGAPPMIPDKPAGAAMVLMTDEKQSDRGGTTEGGTPLKTVHVPSEVIPLFLKIADANTKKNLETCGILCGKLSRDAYFCSTLVVPKQSATSDTCTTTDEVELFEYLQKEDLISLGWIHTHPTQTCFMSSVDLHTHCSYQLMLPEAIAIVLAPSHEPSSEKSAFHPHPDVGKPLYRHVAGEGGHVRMVAGGGNLRVVDLR</sequence>
<dbReference type="PANTHER" id="PTHR12947:SF13">
    <property type="entry name" value="FI19924P1"/>
    <property type="match status" value="1"/>
</dbReference>
<dbReference type="PROSITE" id="PS50249">
    <property type="entry name" value="MPN"/>
    <property type="match status" value="1"/>
</dbReference>
<evidence type="ECO:0000259" key="10">
    <source>
        <dbReference type="PROSITE" id="PS50249"/>
    </source>
</evidence>
<keyword evidence="3" id="KW-0645">Protease</keyword>
<dbReference type="GO" id="GO:0061578">
    <property type="term" value="F:K63-linked deubiquitinase activity"/>
    <property type="evidence" value="ECO:0007669"/>
    <property type="project" value="InterPro"/>
</dbReference>
<feature type="region of interest" description="Disordered" evidence="9">
    <location>
        <begin position="73"/>
        <end position="95"/>
    </location>
</feature>
<comment type="caution">
    <text evidence="11">The sequence shown here is derived from an EMBL/GenBank/DDBJ whole genome shotgun (WGS) entry which is preliminary data.</text>
</comment>
<dbReference type="SUPFAM" id="SSF102712">
    <property type="entry name" value="JAB1/MPN domain"/>
    <property type="match status" value="1"/>
</dbReference>
<dbReference type="EMBL" id="JADGJD010000285">
    <property type="protein sequence ID" value="KAJ3052548.1"/>
    <property type="molecule type" value="Genomic_DNA"/>
</dbReference>
<evidence type="ECO:0000256" key="2">
    <source>
        <dbReference type="ARBA" id="ARBA00010981"/>
    </source>
</evidence>
<feature type="compositionally biased region" description="Pro residues" evidence="9">
    <location>
        <begin position="164"/>
        <end position="181"/>
    </location>
</feature>
<keyword evidence="8" id="KW-0482">Metalloprotease</keyword>
<comment type="cofactor">
    <cofactor evidence="1">
        <name>Zn(2+)</name>
        <dbReference type="ChEBI" id="CHEBI:29105"/>
    </cofactor>
</comment>
<reference evidence="11" key="1">
    <citation type="submission" date="2020-05" db="EMBL/GenBank/DDBJ databases">
        <title>Phylogenomic resolution of chytrid fungi.</title>
        <authorList>
            <person name="Stajich J.E."/>
            <person name="Amses K."/>
            <person name="Simmons R."/>
            <person name="Seto K."/>
            <person name="Myers J."/>
            <person name="Bonds A."/>
            <person name="Quandt C.A."/>
            <person name="Barry K."/>
            <person name="Liu P."/>
            <person name="Grigoriev I."/>
            <person name="Longcore J.E."/>
            <person name="James T.Y."/>
        </authorList>
    </citation>
    <scope>NUCLEOTIDE SEQUENCE</scope>
    <source>
        <strain evidence="11">JEL0318</strain>
    </source>
</reference>
<evidence type="ECO:0000313" key="12">
    <source>
        <dbReference type="Proteomes" id="UP001212841"/>
    </source>
</evidence>
<dbReference type="Pfam" id="PF01398">
    <property type="entry name" value="JAB"/>
    <property type="match status" value="1"/>
</dbReference>
<dbReference type="InterPro" id="IPR000555">
    <property type="entry name" value="JAMM/MPN+_dom"/>
</dbReference>
<keyword evidence="7" id="KW-0862">Zinc</keyword>
<dbReference type="InterPro" id="IPR044098">
    <property type="entry name" value="STAMBP/STALP-like_MPN"/>
</dbReference>
<dbReference type="PANTHER" id="PTHR12947">
    <property type="entry name" value="AMSH-LIKE PROTEASE"/>
    <property type="match status" value="1"/>
</dbReference>
<dbReference type="GO" id="GO:0006508">
    <property type="term" value="P:proteolysis"/>
    <property type="evidence" value="ECO:0007669"/>
    <property type="project" value="UniProtKB-KW"/>
</dbReference>
<organism evidence="11 12">
    <name type="scientific">Rhizophlyctis rosea</name>
    <dbReference type="NCBI Taxonomy" id="64517"/>
    <lineage>
        <taxon>Eukaryota</taxon>
        <taxon>Fungi</taxon>
        <taxon>Fungi incertae sedis</taxon>
        <taxon>Chytridiomycota</taxon>
        <taxon>Chytridiomycota incertae sedis</taxon>
        <taxon>Chytridiomycetes</taxon>
        <taxon>Rhizophlyctidales</taxon>
        <taxon>Rhizophlyctidaceae</taxon>
        <taxon>Rhizophlyctis</taxon>
    </lineage>
</organism>
<accession>A0AAD5X2Y5</accession>
<evidence type="ECO:0000313" key="11">
    <source>
        <dbReference type="EMBL" id="KAJ3052548.1"/>
    </source>
</evidence>
<evidence type="ECO:0000256" key="9">
    <source>
        <dbReference type="SAM" id="MobiDB-lite"/>
    </source>
</evidence>
<dbReference type="CDD" id="cd08066">
    <property type="entry name" value="MPN_AMSH_like"/>
    <property type="match status" value="1"/>
</dbReference>
<proteinExistence type="inferred from homology"/>
<feature type="region of interest" description="Disordered" evidence="9">
    <location>
        <begin position="125"/>
        <end position="187"/>
    </location>
</feature>
<evidence type="ECO:0000256" key="3">
    <source>
        <dbReference type="ARBA" id="ARBA00022670"/>
    </source>
</evidence>
<dbReference type="Gene3D" id="1.20.58.80">
    <property type="entry name" value="Phosphotransferase system, lactose/cellobiose-type IIA subunit"/>
    <property type="match status" value="1"/>
</dbReference>
<dbReference type="GO" id="GO:0070536">
    <property type="term" value="P:protein K63-linked deubiquitination"/>
    <property type="evidence" value="ECO:0007669"/>
    <property type="project" value="InterPro"/>
</dbReference>
<feature type="compositionally biased region" description="Low complexity" evidence="9">
    <location>
        <begin position="141"/>
        <end position="163"/>
    </location>
</feature>
<name>A0AAD5X2Y5_9FUNG</name>
<comment type="similarity">
    <text evidence="2">Belongs to the peptidase M67C family.</text>
</comment>
<dbReference type="SMART" id="SM00232">
    <property type="entry name" value="JAB_MPN"/>
    <property type="match status" value="1"/>
</dbReference>
<keyword evidence="12" id="KW-1185">Reference proteome</keyword>
<dbReference type="Proteomes" id="UP001212841">
    <property type="component" value="Unassembled WGS sequence"/>
</dbReference>
<dbReference type="Gene3D" id="3.40.140.10">
    <property type="entry name" value="Cytidine Deaminase, domain 2"/>
    <property type="match status" value="1"/>
</dbReference>
<evidence type="ECO:0000256" key="5">
    <source>
        <dbReference type="ARBA" id="ARBA00022786"/>
    </source>
</evidence>
<evidence type="ECO:0000256" key="7">
    <source>
        <dbReference type="ARBA" id="ARBA00022833"/>
    </source>
</evidence>
<gene>
    <name evidence="11" type="ORF">HK097_006079</name>
</gene>
<keyword evidence="4" id="KW-0479">Metal-binding</keyword>